<dbReference type="PANTHER" id="PTHR22901:SF0">
    <property type="entry name" value="SIALATE O-ACETYLESTERASE"/>
    <property type="match status" value="1"/>
</dbReference>
<feature type="domain" description="Sialate O-acetylesterase" evidence="3">
    <location>
        <begin position="109"/>
        <end position="353"/>
    </location>
</feature>
<keyword evidence="1" id="KW-0378">Hydrolase</keyword>
<dbReference type="GO" id="GO:0005975">
    <property type="term" value="P:carbohydrate metabolic process"/>
    <property type="evidence" value="ECO:0007669"/>
    <property type="project" value="TreeGrafter"/>
</dbReference>
<dbReference type="EMBL" id="CP020918">
    <property type="protein sequence ID" value="AWG22665.1"/>
    <property type="molecule type" value="Genomic_DNA"/>
</dbReference>
<dbReference type="PANTHER" id="PTHR22901">
    <property type="entry name" value="SIALATE O-ACETYLESTERASE"/>
    <property type="match status" value="1"/>
</dbReference>
<dbReference type="Proteomes" id="UP000244527">
    <property type="component" value="Chromosome"/>
</dbReference>
<reference evidence="4 5" key="1">
    <citation type="submission" date="2017-04" db="EMBL/GenBank/DDBJ databases">
        <title>Compelte genome sequence of WV33.</title>
        <authorList>
            <person name="Lee P.C."/>
        </authorList>
    </citation>
    <scope>NUCLEOTIDE SEQUENCE [LARGE SCALE GENOMIC DNA]</scope>
    <source>
        <strain evidence="4 5">WV33</strain>
    </source>
</reference>
<evidence type="ECO:0000259" key="3">
    <source>
        <dbReference type="Pfam" id="PF03629"/>
    </source>
</evidence>
<dbReference type="KEGG" id="ffa:FFWV33_14575"/>
<keyword evidence="5" id="KW-1185">Reference proteome</keyword>
<evidence type="ECO:0000256" key="1">
    <source>
        <dbReference type="ARBA" id="ARBA00022801"/>
    </source>
</evidence>
<accession>A0A2S1LFY4</accession>
<dbReference type="InterPro" id="IPR036514">
    <property type="entry name" value="SGNH_hydro_sf"/>
</dbReference>
<dbReference type="Pfam" id="PF03629">
    <property type="entry name" value="SASA"/>
    <property type="match status" value="1"/>
</dbReference>
<sequence>MKSSSKQNYFLYFVLFLCSHAMVVNAQVKLPNLFGSHMVLQREQQNLVWGTASNGEKITLTIAGQKHETTADKKGDWKIKLNPMQAGGPHTMIIEGKNKIVFDDILIGEVWICTGQSNMAMTLDGGPGQHLEGSNDAILNSTNPNLRFFTVSNSVSDMPMDNCKGNWELSQPKTAAQFSAVGYYFGQRLQQFLNIPIGLISSNVGGTPGQAWTPKEIIASDFPEFKKDWTGKQTTQSASALYNGMIHPLIPFTIKGAIWYQGEGNKSDPEQYSRLFPAMIKSWRDNWKQGDFPFYFVQLAPYGNQGENWVKLQQAQLKTMLTIPNTGMTVINDVGDATRIHPPRKKEVGQRLAFWALAKTYGVEGILHSGPIYKSMTIEGNKAQISFDNAPSGITSLGKPLKYFEIAGSDHIFQPAQAKITKAGKILEVWSDKISQPISVRYAWESYVEGCLFNTASLPASAFCTDDWDVIFKQ</sequence>
<protein>
    <recommendedName>
        <fullName evidence="3">Sialate O-acetylesterase domain-containing protein</fullName>
    </recommendedName>
</protein>
<gene>
    <name evidence="4" type="ORF">FFWV33_14575</name>
</gene>
<dbReference type="GO" id="GO:0001681">
    <property type="term" value="F:sialate O-acetylesterase activity"/>
    <property type="evidence" value="ECO:0007669"/>
    <property type="project" value="InterPro"/>
</dbReference>
<name>A0A2S1LFY4_9FLAO</name>
<dbReference type="SUPFAM" id="SSF52266">
    <property type="entry name" value="SGNH hydrolase"/>
    <property type="match status" value="1"/>
</dbReference>
<dbReference type="InterPro" id="IPR039329">
    <property type="entry name" value="SIAE"/>
</dbReference>
<dbReference type="RefSeq" id="WP_108741583.1">
    <property type="nucleotide sequence ID" value="NZ_CP020918.1"/>
</dbReference>
<feature type="signal peptide" evidence="2">
    <location>
        <begin position="1"/>
        <end position="26"/>
    </location>
</feature>
<dbReference type="AlphaFoldDB" id="A0A2S1LFY4"/>
<dbReference type="InterPro" id="IPR005181">
    <property type="entry name" value="SASA"/>
</dbReference>
<evidence type="ECO:0000313" key="5">
    <source>
        <dbReference type="Proteomes" id="UP000244527"/>
    </source>
</evidence>
<evidence type="ECO:0000313" key="4">
    <source>
        <dbReference type="EMBL" id="AWG22665.1"/>
    </source>
</evidence>
<organism evidence="4 5">
    <name type="scientific">Flavobacterium faecale</name>
    <dbReference type="NCBI Taxonomy" id="1355330"/>
    <lineage>
        <taxon>Bacteria</taxon>
        <taxon>Pseudomonadati</taxon>
        <taxon>Bacteroidota</taxon>
        <taxon>Flavobacteriia</taxon>
        <taxon>Flavobacteriales</taxon>
        <taxon>Flavobacteriaceae</taxon>
        <taxon>Flavobacterium</taxon>
    </lineage>
</organism>
<feature type="chain" id="PRO_5015757986" description="Sialate O-acetylesterase domain-containing protein" evidence="2">
    <location>
        <begin position="27"/>
        <end position="474"/>
    </location>
</feature>
<keyword evidence="2" id="KW-0732">Signal</keyword>
<dbReference type="OrthoDB" id="9816001at2"/>
<proteinExistence type="predicted"/>
<evidence type="ECO:0000256" key="2">
    <source>
        <dbReference type="SAM" id="SignalP"/>
    </source>
</evidence>
<dbReference type="Gene3D" id="3.40.50.1110">
    <property type="entry name" value="SGNH hydrolase"/>
    <property type="match status" value="1"/>
</dbReference>